<organism evidence="1 2">
    <name type="scientific">Tripterygium wilfordii</name>
    <name type="common">Thunder God vine</name>
    <dbReference type="NCBI Taxonomy" id="458696"/>
    <lineage>
        <taxon>Eukaryota</taxon>
        <taxon>Viridiplantae</taxon>
        <taxon>Streptophyta</taxon>
        <taxon>Embryophyta</taxon>
        <taxon>Tracheophyta</taxon>
        <taxon>Spermatophyta</taxon>
        <taxon>Magnoliopsida</taxon>
        <taxon>eudicotyledons</taxon>
        <taxon>Gunneridae</taxon>
        <taxon>Pentapetalae</taxon>
        <taxon>rosids</taxon>
        <taxon>fabids</taxon>
        <taxon>Celastrales</taxon>
        <taxon>Celastraceae</taxon>
        <taxon>Tripterygium</taxon>
    </lineage>
</organism>
<name>A0A7J7DDS1_TRIWF</name>
<comment type="caution">
    <text evidence="1">The sequence shown here is derived from an EMBL/GenBank/DDBJ whole genome shotgun (WGS) entry which is preliminary data.</text>
</comment>
<dbReference type="PANTHER" id="PTHR37722">
    <property type="entry name" value="OS01G0167700 PROTEIN"/>
    <property type="match status" value="1"/>
</dbReference>
<keyword evidence="2" id="KW-1185">Reference proteome</keyword>
<protein>
    <submittedName>
        <fullName evidence="1">Uncharacterized protein</fullName>
    </submittedName>
</protein>
<sequence>MPAMLIVSKDYIIFDHIRFPFIFSEIILLFGTNSMLQWMGGSRRKVTTSRRSTQKRQRQYFEQRRRQQQFQQQQTAGLESYDEGINIYGQHQREPRSLDVLSLLNLSTTAQEYGSCVANEGKEEQEVNASAVKQHTTKDPYRVLAKTGSPSDSEQLYEARVPSDNQIKNVPPQRVLLNASVNITDVSYEHTRKSDTGKAAMDQKLSVLDLLGDDIPNDDSEGHPEHEDHVAFSVEGLGKVGAETPVHSPKQLGRTFGIGFLSPPKAARRKPSKNINYLLDDFEVEVMQDSMMRDIDIPLSGGSLEIPIDIMEYYSNPKKKFSSFRDYGQVDDCHRVMKCSFDDEDLFHDKENGVEDMWGGSFNSHALTIFFSSSYAWFDSMQQ</sequence>
<gene>
    <name evidence="1" type="ORF">HS088_TW07G00015</name>
</gene>
<evidence type="ECO:0000313" key="2">
    <source>
        <dbReference type="Proteomes" id="UP000593562"/>
    </source>
</evidence>
<dbReference type="PANTHER" id="PTHR37722:SF2">
    <property type="entry name" value="OS01G0167700 PROTEIN"/>
    <property type="match status" value="1"/>
</dbReference>
<accession>A0A7J7DDS1</accession>
<dbReference type="AlphaFoldDB" id="A0A7J7DDS1"/>
<dbReference type="EMBL" id="JAAARO010000007">
    <property type="protein sequence ID" value="KAF5744444.1"/>
    <property type="molecule type" value="Genomic_DNA"/>
</dbReference>
<proteinExistence type="predicted"/>
<reference evidence="1 2" key="1">
    <citation type="journal article" date="2020" name="Nat. Commun.">
        <title>Genome of Tripterygium wilfordii and identification of cytochrome P450 involved in triptolide biosynthesis.</title>
        <authorList>
            <person name="Tu L."/>
            <person name="Su P."/>
            <person name="Zhang Z."/>
            <person name="Gao L."/>
            <person name="Wang J."/>
            <person name="Hu T."/>
            <person name="Zhou J."/>
            <person name="Zhang Y."/>
            <person name="Zhao Y."/>
            <person name="Liu Y."/>
            <person name="Song Y."/>
            <person name="Tong Y."/>
            <person name="Lu Y."/>
            <person name="Yang J."/>
            <person name="Xu C."/>
            <person name="Jia M."/>
            <person name="Peters R.J."/>
            <person name="Huang L."/>
            <person name="Gao W."/>
        </authorList>
    </citation>
    <scope>NUCLEOTIDE SEQUENCE [LARGE SCALE GENOMIC DNA]</scope>
    <source>
        <strain evidence="2">cv. XIE 37</strain>
        <tissue evidence="1">Leaf</tissue>
    </source>
</reference>
<dbReference type="InParanoid" id="A0A7J7DDS1"/>
<evidence type="ECO:0000313" key="1">
    <source>
        <dbReference type="EMBL" id="KAF5744444.1"/>
    </source>
</evidence>
<dbReference type="Proteomes" id="UP000593562">
    <property type="component" value="Unassembled WGS sequence"/>
</dbReference>